<dbReference type="GO" id="GO:0005680">
    <property type="term" value="C:anaphase-promoting complex"/>
    <property type="evidence" value="ECO:0007669"/>
    <property type="project" value="InterPro"/>
</dbReference>
<dbReference type="OMA" id="LEEWHVY"/>
<evidence type="ECO:0000256" key="1">
    <source>
        <dbReference type="ARBA" id="ARBA00010547"/>
    </source>
</evidence>
<evidence type="ECO:0000256" key="4">
    <source>
        <dbReference type="ARBA" id="ARBA00023306"/>
    </source>
</evidence>
<gene>
    <name evidence="6" type="ORF">LAFE_0H03840G</name>
</gene>
<keyword evidence="4" id="KW-0131">Cell cycle</keyword>
<dbReference type="InterPro" id="IPR024990">
    <property type="entry name" value="Apc1"/>
</dbReference>
<dbReference type="EMBL" id="LT598491">
    <property type="protein sequence ID" value="SCW04006.1"/>
    <property type="molecule type" value="Genomic_DNA"/>
</dbReference>
<protein>
    <submittedName>
        <fullName evidence="6">LAFE_0H03840g1_1</fullName>
    </submittedName>
</protein>
<keyword evidence="7" id="KW-1185">Reference proteome</keyword>
<feature type="compositionally biased region" description="Polar residues" evidence="5">
    <location>
        <begin position="207"/>
        <end position="216"/>
    </location>
</feature>
<feature type="compositionally biased region" description="Acidic residues" evidence="5">
    <location>
        <begin position="1392"/>
        <end position="1414"/>
    </location>
</feature>
<proteinExistence type="inferred from homology"/>
<dbReference type="STRING" id="4955.A0A1G4MJF9"/>
<dbReference type="GO" id="GO:0031145">
    <property type="term" value="P:anaphase-promoting complex-dependent catabolic process"/>
    <property type="evidence" value="ECO:0007669"/>
    <property type="project" value="TreeGrafter"/>
</dbReference>
<comment type="similarity">
    <text evidence="1">Belongs to the APC1 family.</text>
</comment>
<dbReference type="Proteomes" id="UP000190831">
    <property type="component" value="Chromosome H"/>
</dbReference>
<evidence type="ECO:0000256" key="5">
    <source>
        <dbReference type="SAM" id="MobiDB-lite"/>
    </source>
</evidence>
<reference evidence="6 7" key="1">
    <citation type="submission" date="2016-03" db="EMBL/GenBank/DDBJ databases">
        <authorList>
            <person name="Devillers H."/>
        </authorList>
    </citation>
    <scope>NUCLEOTIDE SEQUENCE [LARGE SCALE GENOMIC DNA]</scope>
    <source>
        <strain evidence="6">CBS 6772</strain>
    </source>
</reference>
<dbReference type="GO" id="GO:0007091">
    <property type="term" value="P:metaphase/anaphase transition of mitotic cell cycle"/>
    <property type="evidence" value="ECO:0007669"/>
    <property type="project" value="TreeGrafter"/>
</dbReference>
<evidence type="ECO:0000313" key="6">
    <source>
        <dbReference type="EMBL" id="SCW04006.1"/>
    </source>
</evidence>
<dbReference type="GO" id="GO:0060090">
    <property type="term" value="F:molecular adaptor activity"/>
    <property type="evidence" value="ECO:0007669"/>
    <property type="project" value="TreeGrafter"/>
</dbReference>
<dbReference type="PANTHER" id="PTHR12827">
    <property type="entry name" value="MEIOTIC CHECKPOINT REGULATOR TSG24 FAMILY MEMBER"/>
    <property type="match status" value="1"/>
</dbReference>
<evidence type="ECO:0000256" key="3">
    <source>
        <dbReference type="ARBA" id="ARBA00022776"/>
    </source>
</evidence>
<evidence type="ECO:0000256" key="2">
    <source>
        <dbReference type="ARBA" id="ARBA00022618"/>
    </source>
</evidence>
<dbReference type="Gene3D" id="1.25.10.10">
    <property type="entry name" value="Leucine-rich Repeat Variant"/>
    <property type="match status" value="1"/>
</dbReference>
<dbReference type="FunFam" id="1.25.10.10:FF:000435">
    <property type="entry name" value="Ubiquitin ligase subunit"/>
    <property type="match status" value="1"/>
</dbReference>
<keyword evidence="2" id="KW-0132">Cell division</keyword>
<feature type="compositionally biased region" description="Polar residues" evidence="5">
    <location>
        <begin position="223"/>
        <end position="236"/>
    </location>
</feature>
<dbReference type="OrthoDB" id="26401at2759"/>
<sequence length="1677" mass="189726">MKTEASSHKYNLQSSPRGQIWITDAREVEWMVGNKCVRRYTFKEKVLRAGFVDFENTRDCLVIILEYRAHIYNLLSGDSTTVCFPFAVSKAYFYSSGVLLERNIEHSCFRTTQNPMKHRFITLSDPLTLFGSLVFSSNPADSEAKLTMLHFPQNHEQNVSVLLDDSTKALHFYNTKILSAKKQGKQIRSKSSSGLQKRKSYGHLSHDNTSSISSNLNKRKSSTTDVSNPSSTAIGVSNTNLSNSLSTGLTNNLRKISIMNRRSVSANITTDHDQQQYTAGHPGTEFTNRSASATLDRMRSGSALDISPSTTSQVSQELFDQAVLEKDVVLTKITVASIPDTVSDNLKIISSTFEDKEAIVAYDKKLDWGKIWIFNLNSSLIGSMKFKAFGYSPVSLTKSIDIKSSMIEDICAYECSYLPGFVMLLLRSCHEVTLYNPFLNLTSASFSLATKSLPHSLYFATHESVICSKNFSPIWITTFPSTKSVQHYFTAIKYLCDTFTYQYLVIIWQVARNCVEGSDEFSDLFAFRITLLSLLPIESENRIFTDAIELLRQNPVFNTLYDLTSHMPKIVMGLHLIREEYKLNQLQEKNVEFLGELLYTLTSLLGWPQLWRDFYKSGSEDREPIDPLNWNFAHPLDEPPSILKSLYSATEGSEISLTPYISFSRLLDDTAAIDHLITPRTHKMLILFENMQSQRLKGKNLLDMLNTLIADMGEFETYPLGIYSPLKRLLKQIEIALNEVDVKNLNLSLTDRSDLKRNIKLLRSVCKNDHLSDDNLIVREKSKMKNSTVKNNSFLKPKSIKTMLNDVLRCSKNNVSNEAMALNNDPGVSDGESLKRNAGLIFSEDRRFVDVIEQLLFYIPHKVLIFVVEKSYTQMLRKKRRYAQISALRTLNCGIGWGGVAFATERPLSTQKWSRHKLNLNSVFPDDTTVSIDTDSLDQELFAWGEFHAGVSSGLRISKKANGITGSWITFNKPQELDAQHGGFLLGLGLNGHLRHLEEWHVYNYLSPKQTHTSIGLLLGMSASLRGTMDLKLTKVLSVHIVALLPPGSSDLNVNFKVQTAGLVGIGLLYERSQHRRMSDMLFAQLTSFVNINEEPVPDEGYRLAAGVALGLVNVGAGGKTSAAQRIEDDYEETEKYPEAEENDDFDFKANRGLIDFKMIDKLIGLVTKFNDVEEEWMPDNSQIGALVALMLIFLKTNNRSVAEKLLPSTEELGANIKSYMRPEFFMYREWAYYMIVWKSIDTSAGWLLQNINDENPLDLSTDSLPKYYCLAGRALALGIKFASTNETRIRDNILCILDKLLPLYQCSVSKRLDFQLTIKGINSVMNVMLVSASMIMCGSGDLEVFRRVRYLHEVITGKYSDLFRSQSSDPNDDENEYDMSVDSNNRSNNQENEEEMEATGNIDNDDGAENPDADELKDINEENHFGKYMATSLALGFLFLGSGQYALKNSELNNIAYLIISVLPTYMAPYYLQETRHFWSMAAEPRSLVTKDAKTGVNLSKIPVQINMRRAKGESTHKVMYLTSPCLLPDVKRIDSIEIKAADYYPLRLKLDNHERSDEFFKNGCVVYVQKKENCQEGIRLSTDENDQRVADVKQAFQKRFHSRYSKSMPGKESGELAKDLSNFLELQDSKSLEYKNAVLKMEGTRDSSSSINLDMACEGESGVIHLELWRRRHGL</sequence>
<feature type="compositionally biased region" description="Acidic residues" evidence="5">
    <location>
        <begin position="1371"/>
        <end position="1380"/>
    </location>
</feature>
<evidence type="ECO:0000313" key="7">
    <source>
        <dbReference type="Proteomes" id="UP000190831"/>
    </source>
</evidence>
<keyword evidence="3" id="KW-0498">Mitosis</keyword>
<feature type="region of interest" description="Disordered" evidence="5">
    <location>
        <begin position="269"/>
        <end position="288"/>
    </location>
</feature>
<dbReference type="GO" id="GO:0051301">
    <property type="term" value="P:cell division"/>
    <property type="evidence" value="ECO:0007669"/>
    <property type="project" value="UniProtKB-KW"/>
</dbReference>
<feature type="region of interest" description="Disordered" evidence="5">
    <location>
        <begin position="1366"/>
        <end position="1415"/>
    </location>
</feature>
<organism evidence="6 7">
    <name type="scientific">Lachancea fermentati</name>
    <name type="common">Zygosaccharomyces fermentati</name>
    <dbReference type="NCBI Taxonomy" id="4955"/>
    <lineage>
        <taxon>Eukaryota</taxon>
        <taxon>Fungi</taxon>
        <taxon>Dikarya</taxon>
        <taxon>Ascomycota</taxon>
        <taxon>Saccharomycotina</taxon>
        <taxon>Saccharomycetes</taxon>
        <taxon>Saccharomycetales</taxon>
        <taxon>Saccharomycetaceae</taxon>
        <taxon>Lachancea</taxon>
    </lineage>
</organism>
<dbReference type="PANTHER" id="PTHR12827:SF3">
    <property type="entry name" value="ANAPHASE-PROMOTING COMPLEX SUBUNIT 1"/>
    <property type="match status" value="1"/>
</dbReference>
<feature type="region of interest" description="Disordered" evidence="5">
    <location>
        <begin position="183"/>
        <end position="245"/>
    </location>
</feature>
<name>A0A1G4MJF9_LACFM</name>
<dbReference type="InterPro" id="IPR011989">
    <property type="entry name" value="ARM-like"/>
</dbReference>
<accession>A0A1G4MJF9</accession>
<dbReference type="GO" id="GO:0070979">
    <property type="term" value="P:protein K11-linked ubiquitination"/>
    <property type="evidence" value="ECO:0007669"/>
    <property type="project" value="TreeGrafter"/>
</dbReference>